<accession>A0A9N9APP0</accession>
<sequence>MLPRPLSLITQSFSLKNLSSPTNALSPDIQIIESSRKNIYKSKEDQVRAKLTEYKNNLLSKLVNIKSYSFLDCKHDSELDNSDILLLEISNDHC</sequence>
<dbReference type="EMBL" id="CAJVPV010002869">
    <property type="protein sequence ID" value="CAG8538134.1"/>
    <property type="molecule type" value="Genomic_DNA"/>
</dbReference>
<gene>
    <name evidence="1" type="ORF">AMORRO_LOCUS4995</name>
</gene>
<protein>
    <submittedName>
        <fullName evidence="1">2104_t:CDS:1</fullName>
    </submittedName>
</protein>
<keyword evidence="2" id="KW-1185">Reference proteome</keyword>
<dbReference type="Proteomes" id="UP000789342">
    <property type="component" value="Unassembled WGS sequence"/>
</dbReference>
<evidence type="ECO:0000313" key="1">
    <source>
        <dbReference type="EMBL" id="CAG8538134.1"/>
    </source>
</evidence>
<comment type="caution">
    <text evidence="1">The sequence shown here is derived from an EMBL/GenBank/DDBJ whole genome shotgun (WGS) entry which is preliminary data.</text>
</comment>
<evidence type="ECO:0000313" key="2">
    <source>
        <dbReference type="Proteomes" id="UP000789342"/>
    </source>
</evidence>
<reference evidence="1" key="1">
    <citation type="submission" date="2021-06" db="EMBL/GenBank/DDBJ databases">
        <authorList>
            <person name="Kallberg Y."/>
            <person name="Tangrot J."/>
            <person name="Rosling A."/>
        </authorList>
    </citation>
    <scope>NUCLEOTIDE SEQUENCE</scope>
    <source>
        <strain evidence="1">CL551</strain>
    </source>
</reference>
<organism evidence="1 2">
    <name type="scientific">Acaulospora morrowiae</name>
    <dbReference type="NCBI Taxonomy" id="94023"/>
    <lineage>
        <taxon>Eukaryota</taxon>
        <taxon>Fungi</taxon>
        <taxon>Fungi incertae sedis</taxon>
        <taxon>Mucoromycota</taxon>
        <taxon>Glomeromycotina</taxon>
        <taxon>Glomeromycetes</taxon>
        <taxon>Diversisporales</taxon>
        <taxon>Acaulosporaceae</taxon>
        <taxon>Acaulospora</taxon>
    </lineage>
</organism>
<dbReference type="AlphaFoldDB" id="A0A9N9APP0"/>
<proteinExistence type="predicted"/>
<name>A0A9N9APP0_9GLOM</name>